<reference evidence="1 2" key="1">
    <citation type="submission" date="2019-07" db="EMBL/GenBank/DDBJ databases">
        <title>Whole genome shotgun sequence of Reyranella soli NBRC 108950.</title>
        <authorList>
            <person name="Hosoyama A."/>
            <person name="Uohara A."/>
            <person name="Ohji S."/>
            <person name="Ichikawa N."/>
        </authorList>
    </citation>
    <scope>NUCLEOTIDE SEQUENCE [LARGE SCALE GENOMIC DNA]</scope>
    <source>
        <strain evidence="1 2">NBRC 108950</strain>
    </source>
</reference>
<evidence type="ECO:0000313" key="2">
    <source>
        <dbReference type="Proteomes" id="UP000321058"/>
    </source>
</evidence>
<evidence type="ECO:0000313" key="1">
    <source>
        <dbReference type="EMBL" id="GEP61609.1"/>
    </source>
</evidence>
<protein>
    <submittedName>
        <fullName evidence="1">Uncharacterized protein</fullName>
    </submittedName>
</protein>
<keyword evidence="2" id="KW-1185">Reference proteome</keyword>
<dbReference type="RefSeq" id="WP_147156892.1">
    <property type="nucleotide sequence ID" value="NZ_BKAJ01000238.1"/>
</dbReference>
<dbReference type="AlphaFoldDB" id="A0A512NRP3"/>
<dbReference type="Proteomes" id="UP000321058">
    <property type="component" value="Unassembled WGS sequence"/>
</dbReference>
<name>A0A512NRP3_9HYPH</name>
<proteinExistence type="predicted"/>
<dbReference type="EMBL" id="BKAJ01000238">
    <property type="protein sequence ID" value="GEP61609.1"/>
    <property type="molecule type" value="Genomic_DNA"/>
</dbReference>
<accession>A0A512NRP3</accession>
<comment type="caution">
    <text evidence="1">The sequence shown here is derived from an EMBL/GenBank/DDBJ whole genome shotgun (WGS) entry which is preliminary data.</text>
</comment>
<organism evidence="1 2">
    <name type="scientific">Reyranella soli</name>
    <dbReference type="NCBI Taxonomy" id="1230389"/>
    <lineage>
        <taxon>Bacteria</taxon>
        <taxon>Pseudomonadati</taxon>
        <taxon>Pseudomonadota</taxon>
        <taxon>Alphaproteobacteria</taxon>
        <taxon>Hyphomicrobiales</taxon>
        <taxon>Reyranellaceae</taxon>
        <taxon>Reyranella</taxon>
    </lineage>
</organism>
<sequence length="61" mass="6434">MIGALGKPHGWVYVHIMAATRFSMKDILPAAAAGMTGAAMSFTVCADMSLSLVVPRITYFG</sequence>
<gene>
    <name evidence="1" type="ORF">RSO01_87750</name>
</gene>